<dbReference type="EMBL" id="JAOPKA010000006">
    <property type="protein sequence ID" value="MCU4742069.1"/>
    <property type="molecule type" value="Genomic_DNA"/>
</dbReference>
<dbReference type="InterPro" id="IPR023577">
    <property type="entry name" value="CYTH_domain"/>
</dbReference>
<dbReference type="PANTHER" id="PTHR21028:SF2">
    <property type="entry name" value="CYTH DOMAIN-CONTAINING PROTEIN"/>
    <property type="match status" value="1"/>
</dbReference>
<dbReference type="RefSeq" id="WP_338003904.1">
    <property type="nucleotide sequence ID" value="NZ_JAOPKA010000006.1"/>
</dbReference>
<protein>
    <submittedName>
        <fullName evidence="2">Class IV adenylate cyclase</fullName>
    </submittedName>
</protein>
<organism evidence="2 3">
    <name type="scientific">Natronoglomus mannanivorans</name>
    <dbReference type="NCBI Taxonomy" id="2979990"/>
    <lineage>
        <taxon>Archaea</taxon>
        <taxon>Methanobacteriati</taxon>
        <taxon>Methanobacteriota</taxon>
        <taxon>Stenosarchaea group</taxon>
        <taxon>Halobacteria</taxon>
        <taxon>Halobacteriales</taxon>
        <taxon>Natrialbaceae</taxon>
        <taxon>Natronoglomus</taxon>
    </lineage>
</organism>
<dbReference type="NCBIfam" id="TIGR00318">
    <property type="entry name" value="cyaB"/>
    <property type="match status" value="1"/>
</dbReference>
<name>A0AAP3E2K6_9EURY</name>
<dbReference type="PROSITE" id="PS51707">
    <property type="entry name" value="CYTH"/>
    <property type="match status" value="1"/>
</dbReference>
<dbReference type="CDD" id="cd07890">
    <property type="entry name" value="CYTH-like_AC_IV-like"/>
    <property type="match status" value="1"/>
</dbReference>
<sequence>MYEVEVKVPVDLEAVRRRLRDLEAESLGAVVQEDTYYDAPHRSFPETDEALRIRSESVAEEGDEAEEDDHMETRVTYKGPLVDEGSKTRAELETGVADDETFDGILTNLGFEPVPTVRKEREHFVLEAFEEYTITLDDVDGVGEFVEVETDATESELEAARDGAYEVLERLGLDPDDQIRTSYLELLLEGRE</sequence>
<dbReference type="Proteomes" id="UP001321018">
    <property type="component" value="Unassembled WGS sequence"/>
</dbReference>
<dbReference type="SMART" id="SM01118">
    <property type="entry name" value="CYTH"/>
    <property type="match status" value="1"/>
</dbReference>
<dbReference type="AlphaFoldDB" id="A0AAP3E2K6"/>
<proteinExistence type="predicted"/>
<dbReference type="Gene3D" id="2.40.320.10">
    <property type="entry name" value="Hypothetical Protein Pfu-838710-001"/>
    <property type="match status" value="1"/>
</dbReference>
<dbReference type="Pfam" id="PF01928">
    <property type="entry name" value="CYTH"/>
    <property type="match status" value="1"/>
</dbReference>
<comment type="caution">
    <text evidence="2">The sequence shown here is derived from an EMBL/GenBank/DDBJ whole genome shotgun (WGS) entry which is preliminary data.</text>
</comment>
<evidence type="ECO:0000313" key="3">
    <source>
        <dbReference type="Proteomes" id="UP001321018"/>
    </source>
</evidence>
<feature type="domain" description="CYTH" evidence="1">
    <location>
        <begin position="1"/>
        <end position="189"/>
    </location>
</feature>
<accession>A0AAP3E2K6</accession>
<gene>
    <name evidence="2" type="primary">cyaB</name>
    <name evidence="2" type="ORF">OB960_11740</name>
</gene>
<evidence type="ECO:0000313" key="2">
    <source>
        <dbReference type="EMBL" id="MCU4742069.1"/>
    </source>
</evidence>
<evidence type="ECO:0000259" key="1">
    <source>
        <dbReference type="PROSITE" id="PS51707"/>
    </source>
</evidence>
<dbReference type="InterPro" id="IPR008173">
    <property type="entry name" value="Adenylyl_cyclase_CyaB"/>
</dbReference>
<reference evidence="2" key="1">
    <citation type="submission" date="2022-09" db="EMBL/GenBank/DDBJ databases">
        <title>Enrichment on poylsaccharides allowed isolation of novel metabolic and taxonomic groups of Haloarchaea.</title>
        <authorList>
            <person name="Sorokin D.Y."/>
            <person name="Elcheninov A.G."/>
            <person name="Khizhniak T.V."/>
            <person name="Kolganova T.V."/>
            <person name="Kublanov I.V."/>
        </authorList>
    </citation>
    <scope>NUCLEOTIDE SEQUENCE</scope>
    <source>
        <strain evidence="2">AArc-xg1-1</strain>
    </source>
</reference>
<dbReference type="PANTHER" id="PTHR21028">
    <property type="entry name" value="SI:CH211-156B7.4"/>
    <property type="match status" value="1"/>
</dbReference>
<dbReference type="SUPFAM" id="SSF55154">
    <property type="entry name" value="CYTH-like phosphatases"/>
    <property type="match status" value="1"/>
</dbReference>
<dbReference type="InterPro" id="IPR033469">
    <property type="entry name" value="CYTH-like_dom_sf"/>
</dbReference>